<name>A0A4V3R9K9_9BACE</name>
<proteinExistence type="predicted"/>
<dbReference type="EMBL" id="SRYZ01000093">
    <property type="protein sequence ID" value="TGX97449.1"/>
    <property type="molecule type" value="Genomic_DNA"/>
</dbReference>
<accession>A0A4V3R9K9</accession>
<sequence>MEVLYKGQRNYHFAPSGVNEARADTLSYVFTEVSAFPVRPVLADSATDYDSTDKHCKDDASKLQRYCNPICSSSATSLQQQCNKLAVAVQQACSNHAVSYPFILSSFQSGSISRRRWPYLPTSISSPHVPR</sequence>
<evidence type="ECO:0000313" key="1">
    <source>
        <dbReference type="EMBL" id="TGX97449.1"/>
    </source>
</evidence>
<gene>
    <name evidence="1" type="ORF">E5355_18850</name>
</gene>
<dbReference type="AlphaFoldDB" id="A0A4V3R9K9"/>
<protein>
    <submittedName>
        <fullName evidence="1">Uncharacterized protein</fullName>
    </submittedName>
</protein>
<comment type="caution">
    <text evidence="1">The sequence shown here is derived from an EMBL/GenBank/DDBJ whole genome shotgun (WGS) entry which is preliminary data.</text>
</comment>
<dbReference type="Proteomes" id="UP000310532">
    <property type="component" value="Unassembled WGS sequence"/>
</dbReference>
<keyword evidence="2" id="KW-1185">Reference proteome</keyword>
<organism evidence="1 2">
    <name type="scientific">Bacteroides muris</name>
    <name type="common">ex Afrizal et al. 2022</name>
    <dbReference type="NCBI Taxonomy" id="2516960"/>
    <lineage>
        <taxon>Bacteria</taxon>
        <taxon>Pseudomonadati</taxon>
        <taxon>Bacteroidota</taxon>
        <taxon>Bacteroidia</taxon>
        <taxon>Bacteroidales</taxon>
        <taxon>Bacteroidaceae</taxon>
        <taxon>Bacteroides</taxon>
    </lineage>
</organism>
<reference evidence="1 2" key="1">
    <citation type="submission" date="2019-04" db="EMBL/GenBank/DDBJ databases">
        <title>Microbes associate with the intestines of laboratory mice.</title>
        <authorList>
            <person name="Navarre W."/>
            <person name="Wong E."/>
            <person name="Huang K."/>
            <person name="Tropini C."/>
            <person name="Ng K."/>
            <person name="Yu B."/>
        </authorList>
    </citation>
    <scope>NUCLEOTIDE SEQUENCE [LARGE SCALE GENOMIC DNA]</scope>
    <source>
        <strain evidence="1 2">NM69_E16B</strain>
    </source>
</reference>
<evidence type="ECO:0000313" key="2">
    <source>
        <dbReference type="Proteomes" id="UP000310532"/>
    </source>
</evidence>